<keyword evidence="9 14" id="KW-0540">Nuclease</keyword>
<reference evidence="18 19" key="1">
    <citation type="submission" date="2018-04" db="EMBL/GenBank/DDBJ databases">
        <title>Genomic Encyclopedia of Type Strains, Phase IV (KMG-IV): sequencing the most valuable type-strain genomes for metagenomic binning, comparative biology and taxonomic classification.</title>
        <authorList>
            <person name="Goeker M."/>
        </authorList>
    </citation>
    <scope>NUCLEOTIDE SEQUENCE [LARGE SCALE GENOMIC DNA]</scope>
    <source>
        <strain evidence="18 19">DSM 100231</strain>
    </source>
</reference>
<keyword evidence="19" id="KW-1185">Reference proteome</keyword>
<evidence type="ECO:0000256" key="12">
    <source>
        <dbReference type="ARBA" id="ARBA00022801"/>
    </source>
</evidence>
<dbReference type="InterPro" id="IPR036397">
    <property type="entry name" value="RNaseH_sf"/>
</dbReference>
<keyword evidence="11 14" id="KW-0255">Endonuclease</keyword>
<comment type="catalytic activity">
    <reaction evidence="1 14 15 16">
        <text>Endonucleolytic cleavage to 5'-phosphomonoester.</text>
        <dbReference type="EC" id="3.1.26.4"/>
    </reaction>
</comment>
<comment type="caution">
    <text evidence="18">The sequence shown here is derived from an EMBL/GenBank/DDBJ whole genome shotgun (WGS) entry which is preliminary data.</text>
</comment>
<evidence type="ECO:0000256" key="11">
    <source>
        <dbReference type="ARBA" id="ARBA00022759"/>
    </source>
</evidence>
<dbReference type="InterPro" id="IPR022898">
    <property type="entry name" value="RNase_HII"/>
</dbReference>
<dbReference type="Gene3D" id="3.30.420.10">
    <property type="entry name" value="Ribonuclease H-like superfamily/Ribonuclease H"/>
    <property type="match status" value="1"/>
</dbReference>
<evidence type="ECO:0000256" key="15">
    <source>
        <dbReference type="PROSITE-ProRule" id="PRU01319"/>
    </source>
</evidence>
<evidence type="ECO:0000256" key="4">
    <source>
        <dbReference type="ARBA" id="ARBA00004496"/>
    </source>
</evidence>
<dbReference type="InterPro" id="IPR001352">
    <property type="entry name" value="RNase_HII/HIII"/>
</dbReference>
<dbReference type="PROSITE" id="PS51975">
    <property type="entry name" value="RNASE_H_2"/>
    <property type="match status" value="1"/>
</dbReference>
<evidence type="ECO:0000256" key="3">
    <source>
        <dbReference type="ARBA" id="ARBA00004065"/>
    </source>
</evidence>
<gene>
    <name evidence="14" type="primary">rnhB</name>
    <name evidence="18" type="ORF">C8E01_104234</name>
</gene>
<evidence type="ECO:0000256" key="9">
    <source>
        <dbReference type="ARBA" id="ARBA00022722"/>
    </source>
</evidence>
<dbReference type="GO" id="GO:0004523">
    <property type="term" value="F:RNA-DNA hybrid ribonuclease activity"/>
    <property type="evidence" value="ECO:0007669"/>
    <property type="project" value="UniProtKB-UniRule"/>
</dbReference>
<comment type="cofactor">
    <cofactor evidence="2">
        <name>Mg(2+)</name>
        <dbReference type="ChEBI" id="CHEBI:18420"/>
    </cofactor>
</comment>
<dbReference type="InterPro" id="IPR012337">
    <property type="entry name" value="RNaseH-like_sf"/>
</dbReference>
<keyword evidence="10 14" id="KW-0479">Metal-binding</keyword>
<dbReference type="CDD" id="cd07182">
    <property type="entry name" value="RNase_HII_bacteria_HII_like"/>
    <property type="match status" value="1"/>
</dbReference>
<dbReference type="EC" id="3.1.26.4" evidence="6 14"/>
<proteinExistence type="inferred from homology"/>
<comment type="function">
    <text evidence="3 14 16">Endonuclease that specifically degrades the RNA of RNA-DNA hybrids.</text>
</comment>
<dbReference type="GO" id="GO:0005737">
    <property type="term" value="C:cytoplasm"/>
    <property type="evidence" value="ECO:0007669"/>
    <property type="project" value="UniProtKB-SubCell"/>
</dbReference>
<dbReference type="Pfam" id="PF01351">
    <property type="entry name" value="RNase_HII"/>
    <property type="match status" value="1"/>
</dbReference>
<dbReference type="GO" id="GO:0043137">
    <property type="term" value="P:DNA replication, removal of RNA primer"/>
    <property type="evidence" value="ECO:0007669"/>
    <property type="project" value="TreeGrafter"/>
</dbReference>
<dbReference type="GO" id="GO:0006298">
    <property type="term" value="P:mismatch repair"/>
    <property type="evidence" value="ECO:0007669"/>
    <property type="project" value="TreeGrafter"/>
</dbReference>
<dbReference type="GO" id="GO:0003723">
    <property type="term" value="F:RNA binding"/>
    <property type="evidence" value="ECO:0007669"/>
    <property type="project" value="UniProtKB-UniRule"/>
</dbReference>
<evidence type="ECO:0000256" key="2">
    <source>
        <dbReference type="ARBA" id="ARBA00001946"/>
    </source>
</evidence>
<dbReference type="HAMAP" id="MF_00052_B">
    <property type="entry name" value="RNase_HII_B"/>
    <property type="match status" value="1"/>
</dbReference>
<accession>A0A2U1AZQ1</accession>
<comment type="subcellular location">
    <subcellularLocation>
        <location evidence="4 14">Cytoplasm</location>
    </subcellularLocation>
</comment>
<organism evidence="18 19">
    <name type="scientific">Pontibacter virosus</name>
    <dbReference type="NCBI Taxonomy" id="1765052"/>
    <lineage>
        <taxon>Bacteria</taxon>
        <taxon>Pseudomonadati</taxon>
        <taxon>Bacteroidota</taxon>
        <taxon>Cytophagia</taxon>
        <taxon>Cytophagales</taxon>
        <taxon>Hymenobacteraceae</taxon>
        <taxon>Pontibacter</taxon>
    </lineage>
</organism>
<dbReference type="SUPFAM" id="SSF53098">
    <property type="entry name" value="Ribonuclease H-like"/>
    <property type="match status" value="1"/>
</dbReference>
<dbReference type="EMBL" id="QEKI01000004">
    <property type="protein sequence ID" value="PVY41862.1"/>
    <property type="molecule type" value="Genomic_DNA"/>
</dbReference>
<evidence type="ECO:0000256" key="6">
    <source>
        <dbReference type="ARBA" id="ARBA00012180"/>
    </source>
</evidence>
<dbReference type="InterPro" id="IPR024567">
    <property type="entry name" value="RNase_HII/HIII_dom"/>
</dbReference>
<comment type="similarity">
    <text evidence="5 14 16">Belongs to the RNase HII family.</text>
</comment>
<evidence type="ECO:0000256" key="5">
    <source>
        <dbReference type="ARBA" id="ARBA00007383"/>
    </source>
</evidence>
<evidence type="ECO:0000313" key="19">
    <source>
        <dbReference type="Proteomes" id="UP000245466"/>
    </source>
</evidence>
<evidence type="ECO:0000313" key="18">
    <source>
        <dbReference type="EMBL" id="PVY41862.1"/>
    </source>
</evidence>
<evidence type="ECO:0000256" key="10">
    <source>
        <dbReference type="ARBA" id="ARBA00022723"/>
    </source>
</evidence>
<evidence type="ECO:0000256" key="1">
    <source>
        <dbReference type="ARBA" id="ARBA00000077"/>
    </source>
</evidence>
<dbReference type="PANTHER" id="PTHR10954">
    <property type="entry name" value="RIBONUCLEASE H2 SUBUNIT A"/>
    <property type="match status" value="1"/>
</dbReference>
<feature type="binding site" evidence="14 15">
    <location>
        <position position="18"/>
    </location>
    <ligand>
        <name>a divalent metal cation</name>
        <dbReference type="ChEBI" id="CHEBI:60240"/>
    </ligand>
</feature>
<dbReference type="GO" id="GO:0032299">
    <property type="term" value="C:ribonuclease H2 complex"/>
    <property type="evidence" value="ECO:0007669"/>
    <property type="project" value="TreeGrafter"/>
</dbReference>
<comment type="cofactor">
    <cofactor evidence="14 15">
        <name>Mn(2+)</name>
        <dbReference type="ChEBI" id="CHEBI:29035"/>
    </cofactor>
    <cofactor evidence="14 15">
        <name>Mg(2+)</name>
        <dbReference type="ChEBI" id="CHEBI:18420"/>
    </cofactor>
    <text evidence="14 15">Manganese or magnesium. Binds 1 divalent metal ion per monomer in the absence of substrate. May bind a second metal ion after substrate binding.</text>
</comment>
<feature type="binding site" evidence="14 15">
    <location>
        <position position="109"/>
    </location>
    <ligand>
        <name>a divalent metal cation</name>
        <dbReference type="ChEBI" id="CHEBI:60240"/>
    </ligand>
</feature>
<dbReference type="OrthoDB" id="9803420at2"/>
<dbReference type="PANTHER" id="PTHR10954:SF18">
    <property type="entry name" value="RIBONUCLEASE HII"/>
    <property type="match status" value="1"/>
</dbReference>
<dbReference type="Proteomes" id="UP000245466">
    <property type="component" value="Unassembled WGS sequence"/>
</dbReference>
<keyword evidence="8 14" id="KW-0963">Cytoplasm</keyword>
<keyword evidence="12 14" id="KW-0378">Hydrolase</keyword>
<evidence type="ECO:0000256" key="8">
    <source>
        <dbReference type="ARBA" id="ARBA00022490"/>
    </source>
</evidence>
<evidence type="ECO:0000256" key="14">
    <source>
        <dbReference type="HAMAP-Rule" id="MF_00052"/>
    </source>
</evidence>
<evidence type="ECO:0000256" key="7">
    <source>
        <dbReference type="ARBA" id="ARBA00019179"/>
    </source>
</evidence>
<protein>
    <recommendedName>
        <fullName evidence="7 14">Ribonuclease HII</fullName>
        <shortName evidence="14">RNase HII</shortName>
        <ecNumber evidence="6 14">3.1.26.4</ecNumber>
    </recommendedName>
</protein>
<name>A0A2U1AZQ1_9BACT</name>
<evidence type="ECO:0000256" key="16">
    <source>
        <dbReference type="RuleBase" id="RU003515"/>
    </source>
</evidence>
<feature type="binding site" evidence="14 15">
    <location>
        <position position="17"/>
    </location>
    <ligand>
        <name>a divalent metal cation</name>
        <dbReference type="ChEBI" id="CHEBI:60240"/>
    </ligand>
</feature>
<dbReference type="RefSeq" id="WP_116542903.1">
    <property type="nucleotide sequence ID" value="NZ_QEKI01000004.1"/>
</dbReference>
<sequence length="205" mass="22650">MALLPNYSGYTLEAGIDEAGRGCLAGPVVAAAVILPPDYSHSLLNDSKQLSHKQRLQVRVDIVRDAVAWAIGEASPAEIDQVNILQATYLAMHRAIAGLAREPEYLIVDGNRFKVYEALRHTCIVKGDGKYLSIAAASVLAKTHRDEMMCALAKEHGAYGWERNAGYPTKEHRNSIAQYGATQYHRQSFRLLSEEQLPLFPTKES</sequence>
<dbReference type="GO" id="GO:0030145">
    <property type="term" value="F:manganese ion binding"/>
    <property type="evidence" value="ECO:0007669"/>
    <property type="project" value="UniProtKB-UniRule"/>
</dbReference>
<evidence type="ECO:0000259" key="17">
    <source>
        <dbReference type="PROSITE" id="PS51975"/>
    </source>
</evidence>
<evidence type="ECO:0000256" key="13">
    <source>
        <dbReference type="ARBA" id="ARBA00023211"/>
    </source>
</evidence>
<keyword evidence="13 14" id="KW-0464">Manganese</keyword>
<feature type="domain" description="RNase H type-2" evidence="17">
    <location>
        <begin position="11"/>
        <end position="201"/>
    </location>
</feature>
<dbReference type="AlphaFoldDB" id="A0A2U1AZQ1"/>
<dbReference type="NCBIfam" id="NF000595">
    <property type="entry name" value="PRK00015.1-3"/>
    <property type="match status" value="1"/>
</dbReference>